<evidence type="ECO:0000256" key="2">
    <source>
        <dbReference type="ARBA" id="ARBA00023012"/>
    </source>
</evidence>
<evidence type="ECO:0000256" key="1">
    <source>
        <dbReference type="ARBA" id="ARBA00022553"/>
    </source>
</evidence>
<dbReference type="AlphaFoldDB" id="A0A561Q0I3"/>
<name>A0A561Q0I3_9HYPH</name>
<dbReference type="Pfam" id="PF00196">
    <property type="entry name" value="GerE"/>
    <property type="match status" value="1"/>
</dbReference>
<keyword evidence="10" id="KW-1185">Reference proteome</keyword>
<evidence type="ECO:0000256" key="5">
    <source>
        <dbReference type="ARBA" id="ARBA00023163"/>
    </source>
</evidence>
<dbReference type="SUPFAM" id="SSF52172">
    <property type="entry name" value="CheY-like"/>
    <property type="match status" value="1"/>
</dbReference>
<gene>
    <name evidence="9" type="ORF">FHW37_11811</name>
</gene>
<dbReference type="Gene3D" id="3.40.50.2300">
    <property type="match status" value="1"/>
</dbReference>
<dbReference type="InterPro" id="IPR036388">
    <property type="entry name" value="WH-like_DNA-bd_sf"/>
</dbReference>
<dbReference type="InterPro" id="IPR001789">
    <property type="entry name" value="Sig_transdc_resp-reg_receiver"/>
</dbReference>
<organism evidence="9 10">
    <name type="scientific">Neorhizobium alkalisoli</name>
    <dbReference type="NCBI Taxonomy" id="528178"/>
    <lineage>
        <taxon>Bacteria</taxon>
        <taxon>Pseudomonadati</taxon>
        <taxon>Pseudomonadota</taxon>
        <taxon>Alphaproteobacteria</taxon>
        <taxon>Hyphomicrobiales</taxon>
        <taxon>Rhizobiaceae</taxon>
        <taxon>Rhizobium/Agrobacterium group</taxon>
        <taxon>Neorhizobium</taxon>
    </lineage>
</organism>
<dbReference type="GO" id="GO:0000160">
    <property type="term" value="P:phosphorelay signal transduction system"/>
    <property type="evidence" value="ECO:0007669"/>
    <property type="project" value="UniProtKB-KW"/>
</dbReference>
<keyword evidence="4" id="KW-0238">DNA-binding</keyword>
<dbReference type="RefSeq" id="WP_246691035.1">
    <property type="nucleotide sequence ID" value="NZ_VIWP01000018.1"/>
</dbReference>
<evidence type="ECO:0000259" key="7">
    <source>
        <dbReference type="PROSITE" id="PS50043"/>
    </source>
</evidence>
<dbReference type="SMART" id="SM00448">
    <property type="entry name" value="REC"/>
    <property type="match status" value="1"/>
</dbReference>
<feature type="domain" description="Response regulatory" evidence="8">
    <location>
        <begin position="13"/>
        <end position="127"/>
    </location>
</feature>
<dbReference type="InterPro" id="IPR011006">
    <property type="entry name" value="CheY-like_superfamily"/>
</dbReference>
<sequence>MSSQPEKDVIRQRVYVIDDEPNLRASLLNFFESVQIEAVGFGSAEEFLSEADGESAGCILLDIQMPGMTGLELQAELSHRGNPMPIIFITGNGSVSVSVSAMKAGAFDFLLKPFNSQAVVDAITRAMEADRQARAKRAEADKLMQRFCRLTPRETEVWEYVSQGLMNKQIAFEMSISEIMVKLHRGRMMKKMHAKSVVDVVRMFDRLSVHGGQSTALNS</sequence>
<dbReference type="EMBL" id="VIWP01000018">
    <property type="protein sequence ID" value="TWF43859.1"/>
    <property type="molecule type" value="Genomic_DNA"/>
</dbReference>
<dbReference type="CDD" id="cd06170">
    <property type="entry name" value="LuxR_C_like"/>
    <property type="match status" value="1"/>
</dbReference>
<keyword evidence="2" id="KW-0902">Two-component regulatory system</keyword>
<dbReference type="FunFam" id="3.40.50.2300:FF:000018">
    <property type="entry name" value="DNA-binding transcriptional regulator NtrC"/>
    <property type="match status" value="1"/>
</dbReference>
<accession>A0A561Q0I3</accession>
<dbReference type="GO" id="GO:0006355">
    <property type="term" value="P:regulation of DNA-templated transcription"/>
    <property type="evidence" value="ECO:0007669"/>
    <property type="project" value="InterPro"/>
</dbReference>
<dbReference type="PRINTS" id="PR00038">
    <property type="entry name" value="HTHLUXR"/>
</dbReference>
<keyword evidence="1 6" id="KW-0597">Phosphoprotein</keyword>
<dbReference type="PANTHER" id="PTHR44688:SF16">
    <property type="entry name" value="DNA-BINDING TRANSCRIPTIONAL ACTIVATOR DEVR_DOSR"/>
    <property type="match status" value="1"/>
</dbReference>
<evidence type="ECO:0000256" key="3">
    <source>
        <dbReference type="ARBA" id="ARBA00023015"/>
    </source>
</evidence>
<dbReference type="GO" id="GO:0003677">
    <property type="term" value="F:DNA binding"/>
    <property type="evidence" value="ECO:0007669"/>
    <property type="project" value="UniProtKB-KW"/>
</dbReference>
<dbReference type="Gene3D" id="1.10.10.10">
    <property type="entry name" value="Winged helix-like DNA-binding domain superfamily/Winged helix DNA-binding domain"/>
    <property type="match status" value="1"/>
</dbReference>
<evidence type="ECO:0000256" key="6">
    <source>
        <dbReference type="PROSITE-ProRule" id="PRU00169"/>
    </source>
</evidence>
<evidence type="ECO:0000256" key="4">
    <source>
        <dbReference type="ARBA" id="ARBA00023125"/>
    </source>
</evidence>
<evidence type="ECO:0000259" key="8">
    <source>
        <dbReference type="PROSITE" id="PS50110"/>
    </source>
</evidence>
<keyword evidence="5" id="KW-0804">Transcription</keyword>
<dbReference type="InterPro" id="IPR000792">
    <property type="entry name" value="Tscrpt_reg_LuxR_C"/>
</dbReference>
<comment type="caution">
    <text evidence="9">The sequence shown here is derived from an EMBL/GenBank/DDBJ whole genome shotgun (WGS) entry which is preliminary data.</text>
</comment>
<dbReference type="PROSITE" id="PS50043">
    <property type="entry name" value="HTH_LUXR_2"/>
    <property type="match status" value="1"/>
</dbReference>
<keyword evidence="3" id="KW-0805">Transcription regulation</keyword>
<dbReference type="Pfam" id="PF00072">
    <property type="entry name" value="Response_reg"/>
    <property type="match status" value="1"/>
</dbReference>
<protein>
    <submittedName>
        <fullName evidence="9">LuxR family two component transcriptional regulator</fullName>
    </submittedName>
</protein>
<dbReference type="PROSITE" id="PS50110">
    <property type="entry name" value="RESPONSE_REGULATORY"/>
    <property type="match status" value="1"/>
</dbReference>
<proteinExistence type="predicted"/>
<dbReference type="SMART" id="SM00421">
    <property type="entry name" value="HTH_LUXR"/>
    <property type="match status" value="1"/>
</dbReference>
<evidence type="ECO:0000313" key="10">
    <source>
        <dbReference type="Proteomes" id="UP000320653"/>
    </source>
</evidence>
<dbReference type="Proteomes" id="UP000320653">
    <property type="component" value="Unassembled WGS sequence"/>
</dbReference>
<reference evidence="9 10" key="1">
    <citation type="submission" date="2019-06" db="EMBL/GenBank/DDBJ databases">
        <title>Sorghum-associated microbial communities from plants grown in Nebraska, USA.</title>
        <authorList>
            <person name="Schachtman D."/>
        </authorList>
    </citation>
    <scope>NUCLEOTIDE SEQUENCE [LARGE SCALE GENOMIC DNA]</scope>
    <source>
        <strain evidence="9 10">1225</strain>
    </source>
</reference>
<dbReference type="PANTHER" id="PTHR44688">
    <property type="entry name" value="DNA-BINDING TRANSCRIPTIONAL ACTIVATOR DEVR_DOSR"/>
    <property type="match status" value="1"/>
</dbReference>
<feature type="modified residue" description="4-aspartylphosphate" evidence="6">
    <location>
        <position position="62"/>
    </location>
</feature>
<evidence type="ECO:0000313" key="9">
    <source>
        <dbReference type="EMBL" id="TWF43859.1"/>
    </source>
</evidence>
<feature type="domain" description="HTH luxR-type" evidence="7">
    <location>
        <begin position="143"/>
        <end position="208"/>
    </location>
</feature>